<feature type="compositionally biased region" description="Gly residues" evidence="1">
    <location>
        <begin position="73"/>
        <end position="87"/>
    </location>
</feature>
<evidence type="ECO:0000256" key="1">
    <source>
        <dbReference type="SAM" id="MobiDB-lite"/>
    </source>
</evidence>
<evidence type="ECO:0008006" key="4">
    <source>
        <dbReference type="Google" id="ProtNLM"/>
    </source>
</evidence>
<keyword evidence="3" id="KW-1185">Reference proteome</keyword>
<sequence length="390" mass="39882">MLRNEFGSAGRWGRVLGVMGALSLLAACGSGNGTTGSGGNGAGGSGAAGGNGGGGGGGNGGNGGNGGGGNGGSGGVGGGGGSGGSGTPAGLFEAPNPWNKDVSALPKNTESDAITGWLADNGGWGAGSFRIDFSIELLHADANTEMRTFETTDEFYSPDCEHVPFPVPAGGALEGEQGYACTNDGDCHLLVVHQPTKTLYEMWRANIVGNNFYGGCAVTWNLTKSYPPNLRGEGCTSADAGGFPISAMLFSADEVAAGSIDHAIRFILPNARIRDNVYVHPGTHSTGPTSGGPNAPPYGVRFRLRADYPLETLPTEGARVVARGLQKYGMFLADAGNIALTAQSDRFTTHKWDEVGVDSFSLTDIQPEDFEVVDMGDPIQWSGDCVLNPP</sequence>
<dbReference type="EMBL" id="JAQNDO010000001">
    <property type="protein sequence ID" value="MDC0744120.1"/>
    <property type="molecule type" value="Genomic_DNA"/>
</dbReference>
<dbReference type="PROSITE" id="PS51257">
    <property type="entry name" value="PROKAR_LIPOPROTEIN"/>
    <property type="match status" value="1"/>
</dbReference>
<dbReference type="Proteomes" id="UP001221411">
    <property type="component" value="Unassembled WGS sequence"/>
</dbReference>
<reference evidence="2 3" key="1">
    <citation type="submission" date="2022-11" db="EMBL/GenBank/DDBJ databases">
        <title>Minimal conservation of predation-associated metabolite biosynthetic gene clusters underscores biosynthetic potential of Myxococcota including descriptions for ten novel species: Archangium lansinium sp. nov., Myxococcus landrumus sp. nov., Nannocystis bai.</title>
        <authorList>
            <person name="Ahearne A."/>
            <person name="Stevens C."/>
            <person name="Dowd S."/>
        </authorList>
    </citation>
    <scope>NUCLEOTIDE SEQUENCE [LARGE SCALE GENOMIC DNA]</scope>
    <source>
        <strain evidence="2 3">RJM3</strain>
    </source>
</reference>
<feature type="region of interest" description="Disordered" evidence="1">
    <location>
        <begin position="73"/>
        <end position="103"/>
    </location>
</feature>
<name>A0ABT5EQL1_9BACT</name>
<proteinExistence type="predicted"/>
<evidence type="ECO:0000313" key="3">
    <source>
        <dbReference type="Proteomes" id="UP001221411"/>
    </source>
</evidence>
<dbReference type="RefSeq" id="WP_271920310.1">
    <property type="nucleotide sequence ID" value="NZ_JAQNDO010000001.1"/>
</dbReference>
<protein>
    <recommendedName>
        <fullName evidence="4">PE-PGRS family protein</fullName>
    </recommendedName>
</protein>
<gene>
    <name evidence="2" type="ORF">POL67_22510</name>
</gene>
<evidence type="ECO:0000313" key="2">
    <source>
        <dbReference type="EMBL" id="MDC0744120.1"/>
    </source>
</evidence>
<accession>A0ABT5EQL1</accession>
<comment type="caution">
    <text evidence="2">The sequence shown here is derived from an EMBL/GenBank/DDBJ whole genome shotgun (WGS) entry which is preliminary data.</text>
</comment>
<organism evidence="2 3">
    <name type="scientific">Polyangium mundeleinium</name>
    <dbReference type="NCBI Taxonomy" id="2995306"/>
    <lineage>
        <taxon>Bacteria</taxon>
        <taxon>Pseudomonadati</taxon>
        <taxon>Myxococcota</taxon>
        <taxon>Polyangia</taxon>
        <taxon>Polyangiales</taxon>
        <taxon>Polyangiaceae</taxon>
        <taxon>Polyangium</taxon>
    </lineage>
</organism>